<proteinExistence type="predicted"/>
<protein>
    <submittedName>
        <fullName evidence="2">Uncharacterized protein</fullName>
    </submittedName>
</protein>
<evidence type="ECO:0000313" key="2">
    <source>
        <dbReference type="EMBL" id="CAF4814683.1"/>
    </source>
</evidence>
<feature type="region of interest" description="Disordered" evidence="1">
    <location>
        <begin position="1"/>
        <end position="27"/>
    </location>
</feature>
<dbReference type="Proteomes" id="UP000676336">
    <property type="component" value="Unassembled WGS sequence"/>
</dbReference>
<comment type="caution">
    <text evidence="2">The sequence shown here is derived from an EMBL/GenBank/DDBJ whole genome shotgun (WGS) entry which is preliminary data.</text>
</comment>
<sequence length="50" mass="4763">RLCSEADTGGGGGGDGGRVGAGVGTVRRKPGNALSINVLSGVGLTRSAHD</sequence>
<dbReference type="AlphaFoldDB" id="A0A8S3BLB9"/>
<evidence type="ECO:0000256" key="1">
    <source>
        <dbReference type="SAM" id="MobiDB-lite"/>
    </source>
</evidence>
<gene>
    <name evidence="2" type="ORF">SMN809_LOCUS47753</name>
</gene>
<accession>A0A8S3BLB9</accession>
<reference evidence="2" key="1">
    <citation type="submission" date="2021-02" db="EMBL/GenBank/DDBJ databases">
        <authorList>
            <person name="Nowell W R."/>
        </authorList>
    </citation>
    <scope>NUCLEOTIDE SEQUENCE</scope>
</reference>
<evidence type="ECO:0000313" key="3">
    <source>
        <dbReference type="Proteomes" id="UP000676336"/>
    </source>
</evidence>
<feature type="non-terminal residue" evidence="2">
    <location>
        <position position="1"/>
    </location>
</feature>
<feature type="compositionally biased region" description="Gly residues" evidence="1">
    <location>
        <begin position="8"/>
        <end position="23"/>
    </location>
</feature>
<dbReference type="EMBL" id="CAJOBI010151980">
    <property type="protein sequence ID" value="CAF4814683.1"/>
    <property type="molecule type" value="Genomic_DNA"/>
</dbReference>
<name>A0A8S3BLB9_9BILA</name>
<organism evidence="2 3">
    <name type="scientific">Rotaria magnacalcarata</name>
    <dbReference type="NCBI Taxonomy" id="392030"/>
    <lineage>
        <taxon>Eukaryota</taxon>
        <taxon>Metazoa</taxon>
        <taxon>Spiralia</taxon>
        <taxon>Gnathifera</taxon>
        <taxon>Rotifera</taxon>
        <taxon>Eurotatoria</taxon>
        <taxon>Bdelloidea</taxon>
        <taxon>Philodinida</taxon>
        <taxon>Philodinidae</taxon>
        <taxon>Rotaria</taxon>
    </lineage>
</organism>